<proteinExistence type="predicted"/>
<reference evidence="1 2" key="1">
    <citation type="journal article" date="2008" name="Environ. Microbiol.">
        <title>The genome of Erwinia tasmaniensis strain Et1/99, a non-pathogenic bacterium in the genus Erwinia.</title>
        <authorList>
            <person name="Kube M."/>
            <person name="Migdoll A.M."/>
            <person name="Mueller I."/>
            <person name="Kuhl H."/>
            <person name="Beck A."/>
            <person name="Reinhardt R."/>
            <person name="Geider K."/>
        </authorList>
    </citation>
    <scope>NUCLEOTIDE SEQUENCE [LARGE SCALE GENOMIC DNA]</scope>
    <source>
        <strain evidence="2">DSM 17950 / CFBP 7177 / CIP 109463 / NCPPB 4357 / Et1/99</strain>
    </source>
</reference>
<protein>
    <recommendedName>
        <fullName evidence="3">Protein GltF</fullName>
    </recommendedName>
</protein>
<gene>
    <name evidence="1" type="ordered locus">ETA_16520</name>
</gene>
<sequence>MQVIGTIKPSACTPVISNGGNIDYGIISTATLSTDSLTQLENKQLTFSITCDAPTRLALKTINGRPGTAADARGDEDGPFGGFTPMGISVENGKAVVGLGKSRDKKIGGYNIMMDRIYADDNPVNYLHKLLSSGSSSWDKMLYLPFYLKEEALISWSKPSGNTPVIFTNMTGTINVRAYINKTSELDISQPITLDGQTTIELVYL</sequence>
<evidence type="ECO:0000313" key="2">
    <source>
        <dbReference type="Proteomes" id="UP000001726"/>
    </source>
</evidence>
<dbReference type="InterPro" id="IPR010546">
    <property type="entry name" value="DUF1120"/>
</dbReference>
<keyword evidence="2" id="KW-1185">Reference proteome</keyword>
<evidence type="ECO:0008006" key="3">
    <source>
        <dbReference type="Google" id="ProtNLM"/>
    </source>
</evidence>
<name>B2VKN5_ERWT9</name>
<dbReference type="eggNOG" id="COG3539">
    <property type="taxonomic scope" value="Bacteria"/>
</dbReference>
<dbReference type="EMBL" id="CU468135">
    <property type="protein sequence ID" value="CAO96698.1"/>
    <property type="molecule type" value="Genomic_DNA"/>
</dbReference>
<dbReference type="AlphaFoldDB" id="B2VKN5"/>
<organism evidence="1 2">
    <name type="scientific">Erwinia tasmaniensis (strain DSM 17950 / CFBP 7177 / CIP 109463 / NCPPB 4357 / Et1/99)</name>
    <dbReference type="NCBI Taxonomy" id="465817"/>
    <lineage>
        <taxon>Bacteria</taxon>
        <taxon>Pseudomonadati</taxon>
        <taxon>Pseudomonadota</taxon>
        <taxon>Gammaproteobacteria</taxon>
        <taxon>Enterobacterales</taxon>
        <taxon>Erwiniaceae</taxon>
        <taxon>Erwinia</taxon>
    </lineage>
</organism>
<dbReference type="STRING" id="465817.ETA_16520"/>
<dbReference type="KEGG" id="eta:ETA_16520"/>
<dbReference type="Pfam" id="PF06551">
    <property type="entry name" value="DUF1120"/>
    <property type="match status" value="1"/>
</dbReference>
<accession>B2VKN5</accession>
<evidence type="ECO:0000313" key="1">
    <source>
        <dbReference type="EMBL" id="CAO96698.1"/>
    </source>
</evidence>
<dbReference type="Proteomes" id="UP000001726">
    <property type="component" value="Chromosome"/>
</dbReference>
<dbReference type="HOGENOM" id="CLU_093407_1_0_6"/>